<reference evidence="11" key="1">
    <citation type="submission" date="2009-08" db="EMBL/GenBank/DDBJ databases">
        <title>Annotation of Salpingoeca rosetta.</title>
        <authorList>
            <consortium name="The Broad Institute Genome Sequencing Platform"/>
            <person name="Russ C."/>
            <person name="Cuomo C."/>
            <person name="Burger G."/>
            <person name="Gray M.W."/>
            <person name="Holland P.W.H."/>
            <person name="King N."/>
            <person name="Lang F.B.F."/>
            <person name="Roger A.J."/>
            <person name="Ruiz-Trillo I."/>
            <person name="Young S.K."/>
            <person name="Zeng Q."/>
            <person name="Gargeya S."/>
            <person name="Alvarado L."/>
            <person name="Berlin A."/>
            <person name="Chapman S.B."/>
            <person name="Chen Z."/>
            <person name="Freedman E."/>
            <person name="Gellesch M."/>
            <person name="Goldberg J."/>
            <person name="Griggs A."/>
            <person name="Gujja S."/>
            <person name="Heilman E."/>
            <person name="Heiman D."/>
            <person name="Howarth C."/>
            <person name="Mehta T."/>
            <person name="Neiman D."/>
            <person name="Pearson M."/>
            <person name="Roberts A."/>
            <person name="Saif S."/>
            <person name="Shea T."/>
            <person name="Shenoy N."/>
            <person name="Sisk P."/>
            <person name="Stolte C."/>
            <person name="Sykes S."/>
            <person name="White J."/>
            <person name="Yandava C."/>
            <person name="Haas B."/>
            <person name="Nusbaum C."/>
            <person name="Birren B."/>
        </authorList>
    </citation>
    <scope>NUCLEOTIDE SEQUENCE [LARGE SCALE GENOMIC DNA]</scope>
    <source>
        <strain evidence="11">ATCC 50818</strain>
    </source>
</reference>
<evidence type="ECO:0000256" key="3">
    <source>
        <dbReference type="ARBA" id="ARBA00012715"/>
    </source>
</evidence>
<feature type="compositionally biased region" description="Basic residues" evidence="9">
    <location>
        <begin position="167"/>
        <end position="182"/>
    </location>
</feature>
<dbReference type="Gene3D" id="1.10.286.10">
    <property type="match status" value="1"/>
</dbReference>
<feature type="compositionally biased region" description="Basic and acidic residues" evidence="9">
    <location>
        <begin position="1"/>
        <end position="21"/>
    </location>
</feature>
<feature type="domain" description="GTP cyclohydrolase I" evidence="10">
    <location>
        <begin position="238"/>
        <end position="414"/>
    </location>
</feature>
<dbReference type="PROSITE" id="PS00860">
    <property type="entry name" value="GTP_CYCLOHYDROL_1_2"/>
    <property type="match status" value="1"/>
</dbReference>
<evidence type="ECO:0000256" key="1">
    <source>
        <dbReference type="ARBA" id="ARBA00005080"/>
    </source>
</evidence>
<feature type="compositionally biased region" description="Acidic residues" evidence="9">
    <location>
        <begin position="104"/>
        <end position="113"/>
    </location>
</feature>
<dbReference type="Pfam" id="PF01227">
    <property type="entry name" value="GTP_cyclohydroI"/>
    <property type="match status" value="1"/>
</dbReference>
<dbReference type="Gene3D" id="3.30.1130.10">
    <property type="match status" value="1"/>
</dbReference>
<dbReference type="NCBIfam" id="NF006825">
    <property type="entry name" value="PRK09347.1-2"/>
    <property type="match status" value="1"/>
</dbReference>
<dbReference type="PANTHER" id="PTHR11109">
    <property type="entry name" value="GTP CYCLOHYDROLASE I"/>
    <property type="match status" value="1"/>
</dbReference>
<evidence type="ECO:0000256" key="6">
    <source>
        <dbReference type="ARBA" id="ARBA00022801"/>
    </source>
</evidence>
<evidence type="ECO:0000259" key="10">
    <source>
        <dbReference type="Pfam" id="PF01227"/>
    </source>
</evidence>
<evidence type="ECO:0000256" key="2">
    <source>
        <dbReference type="ARBA" id="ARBA00008085"/>
    </source>
</evidence>
<evidence type="ECO:0000256" key="8">
    <source>
        <dbReference type="ARBA" id="ARBA00030854"/>
    </source>
</evidence>
<dbReference type="PROSITE" id="PS00859">
    <property type="entry name" value="GTP_CYCLOHYDROL_1_1"/>
    <property type="match status" value="1"/>
</dbReference>
<dbReference type="InterPro" id="IPR043134">
    <property type="entry name" value="GTP-CH-I_N"/>
</dbReference>
<organism evidence="12">
    <name type="scientific">Salpingoeca rosetta (strain ATCC 50818 / BSB-021)</name>
    <dbReference type="NCBI Taxonomy" id="946362"/>
    <lineage>
        <taxon>Eukaryota</taxon>
        <taxon>Choanoflagellata</taxon>
        <taxon>Craspedida</taxon>
        <taxon>Salpingoecidae</taxon>
        <taxon>Salpingoeca</taxon>
    </lineage>
</organism>
<dbReference type="eggNOG" id="KOG2698">
    <property type="taxonomic scope" value="Eukaryota"/>
</dbReference>
<comment type="similarity">
    <text evidence="2">Belongs to the GTP cyclohydrolase I family.</text>
</comment>
<keyword evidence="12" id="KW-1185">Reference proteome</keyword>
<dbReference type="Proteomes" id="UP000007799">
    <property type="component" value="Unassembled WGS sequence"/>
</dbReference>
<evidence type="ECO:0000256" key="5">
    <source>
        <dbReference type="ARBA" id="ARBA00022741"/>
    </source>
</evidence>
<dbReference type="InterPro" id="IPR020602">
    <property type="entry name" value="GTP_CycHdrlase_I_dom"/>
</dbReference>
<dbReference type="EC" id="3.5.4.16" evidence="3"/>
<accession>F2UPA3</accession>
<dbReference type="GO" id="GO:0003934">
    <property type="term" value="F:GTP cyclohydrolase I activity"/>
    <property type="evidence" value="ECO:0007669"/>
    <property type="project" value="UniProtKB-EC"/>
</dbReference>
<evidence type="ECO:0000313" key="11">
    <source>
        <dbReference type="EMBL" id="EGD79458.1"/>
    </source>
</evidence>
<dbReference type="FunFam" id="3.30.1130.10:FF:000012">
    <property type="entry name" value="GTP cyclohydrolase 1"/>
    <property type="match status" value="1"/>
</dbReference>
<dbReference type="OrthoDB" id="4966at2759"/>
<dbReference type="STRING" id="946362.F2UPA3"/>
<dbReference type="InterPro" id="IPR043133">
    <property type="entry name" value="GTP-CH-I_C/QueF"/>
</dbReference>
<feature type="compositionally biased region" description="Low complexity" evidence="9">
    <location>
        <begin position="114"/>
        <end position="144"/>
    </location>
</feature>
<evidence type="ECO:0000256" key="7">
    <source>
        <dbReference type="ARBA" id="ARBA00023134"/>
    </source>
</evidence>
<keyword evidence="6 11" id="KW-0378">Hydrolase</keyword>
<evidence type="ECO:0000313" key="12">
    <source>
        <dbReference type="Proteomes" id="UP000007799"/>
    </source>
</evidence>
<feature type="compositionally biased region" description="Basic and acidic residues" evidence="9">
    <location>
        <begin position="80"/>
        <end position="90"/>
    </location>
</feature>
<gene>
    <name evidence="11" type="ORF">PTSG_10024</name>
</gene>
<dbReference type="HAMAP" id="MF_00223">
    <property type="entry name" value="FolE"/>
    <property type="match status" value="1"/>
</dbReference>
<comment type="pathway">
    <text evidence="1">Cofactor biosynthesis; 7,8-dihydroneopterin triphosphate biosynthesis; 7,8-dihydroneopterin triphosphate from GTP: step 1/1.</text>
</comment>
<dbReference type="GO" id="GO:0046654">
    <property type="term" value="P:tetrahydrofolate biosynthetic process"/>
    <property type="evidence" value="ECO:0007669"/>
    <property type="project" value="InterPro"/>
</dbReference>
<feature type="compositionally biased region" description="Low complexity" evidence="9">
    <location>
        <begin position="91"/>
        <end position="103"/>
    </location>
</feature>
<dbReference type="PANTHER" id="PTHR11109:SF7">
    <property type="entry name" value="GTP CYCLOHYDROLASE 1"/>
    <property type="match status" value="1"/>
</dbReference>
<sequence length="418" mass="47594">MADKGDSAKQVTEEFPVKAEESDQVAAADKTNGAPHAAESAATIGKEEEQEEEEQEEEEQDNEQQDGDNKEEEEVTNEQQEEKDGDKTNHPQDQQQEQQPQEQDAAEAEEEASAAELPQPKQKQTMQQQQQQQQEQQQQQQQQQPSANAVDQVADQQEGGAEMGVDKKKRKKRRKNRRKKKKQQQEQQQQQNGVNGNGENGIALRFTKPAGASDLDDLGGFGREHETTDERRARLKRMQRAVRELLVCLGEDPSRPGLLDTPRRVAKALDFMTRGYTQIPGRVIRNAIFPEDHDDMVIVKDIEFFSMCEHHMVPFFGKVHIGYLPRKKVLGLSKFARVVEVFSRRLQVQERLTKQIAEVLMEVLNPTGCAVIVEAQHMCMLMRGVQKTQTTTTTSTMLGTFRVDARTRDEFLRLLYRG</sequence>
<dbReference type="SUPFAM" id="SSF55620">
    <property type="entry name" value="Tetrahydrobiopterin biosynthesis enzymes-like"/>
    <property type="match status" value="1"/>
</dbReference>
<feature type="region of interest" description="Disordered" evidence="9">
    <location>
        <begin position="1"/>
        <end position="232"/>
    </location>
</feature>
<keyword evidence="5" id="KW-0547">Nucleotide-binding</keyword>
<dbReference type="AlphaFoldDB" id="F2UPA3"/>
<feature type="compositionally biased region" description="Acidic residues" evidence="9">
    <location>
        <begin position="48"/>
        <end position="79"/>
    </location>
</feature>
<keyword evidence="7" id="KW-0342">GTP-binding</keyword>
<dbReference type="GeneID" id="16069481"/>
<proteinExistence type="inferred from homology"/>
<dbReference type="InterPro" id="IPR018234">
    <property type="entry name" value="GTP_CycHdrlase_I_CS"/>
</dbReference>
<feature type="compositionally biased region" description="Basic and acidic residues" evidence="9">
    <location>
        <begin position="222"/>
        <end position="232"/>
    </location>
</feature>
<dbReference type="InterPro" id="IPR001474">
    <property type="entry name" value="GTP_CycHdrlase_I"/>
</dbReference>
<dbReference type="GO" id="GO:0008270">
    <property type="term" value="F:zinc ion binding"/>
    <property type="evidence" value="ECO:0007669"/>
    <property type="project" value="TreeGrafter"/>
</dbReference>
<dbReference type="NCBIfam" id="TIGR00063">
    <property type="entry name" value="folE"/>
    <property type="match status" value="1"/>
</dbReference>
<evidence type="ECO:0000256" key="4">
    <source>
        <dbReference type="ARBA" id="ARBA00017272"/>
    </source>
</evidence>
<evidence type="ECO:0000256" key="9">
    <source>
        <dbReference type="SAM" id="MobiDB-lite"/>
    </source>
</evidence>
<dbReference type="KEGG" id="sre:PTSG_10024"/>
<dbReference type="GO" id="GO:0005525">
    <property type="term" value="F:GTP binding"/>
    <property type="evidence" value="ECO:0007669"/>
    <property type="project" value="UniProtKB-KW"/>
</dbReference>
<name>F2UPA3_SALR5</name>
<protein>
    <recommendedName>
        <fullName evidence="4">GTP cyclohydrolase 1</fullName>
        <ecNumber evidence="3">3.5.4.16</ecNumber>
    </recommendedName>
    <alternativeName>
        <fullName evidence="8">GTP cyclohydrolase I</fullName>
    </alternativeName>
</protein>
<dbReference type="NCBIfam" id="NF006826">
    <property type="entry name" value="PRK09347.1-3"/>
    <property type="match status" value="1"/>
</dbReference>
<dbReference type="RefSeq" id="XP_004988939.1">
    <property type="nucleotide sequence ID" value="XM_004988882.1"/>
</dbReference>
<dbReference type="OMA" id="VIGHAMF"/>
<dbReference type="EMBL" id="GL832986">
    <property type="protein sequence ID" value="EGD79458.1"/>
    <property type="molecule type" value="Genomic_DNA"/>
</dbReference>
<dbReference type="UniPathway" id="UPA00848">
    <property type="reaction ID" value="UER00151"/>
</dbReference>
<dbReference type="GO" id="GO:0005737">
    <property type="term" value="C:cytoplasm"/>
    <property type="evidence" value="ECO:0007669"/>
    <property type="project" value="TreeGrafter"/>
</dbReference>
<dbReference type="InParanoid" id="F2UPA3"/>
<dbReference type="GO" id="GO:0006729">
    <property type="term" value="P:tetrahydrobiopterin biosynthetic process"/>
    <property type="evidence" value="ECO:0007669"/>
    <property type="project" value="TreeGrafter"/>
</dbReference>